<organism evidence="10">
    <name type="scientific">Ignisphaera aggregans</name>
    <dbReference type="NCBI Taxonomy" id="334771"/>
    <lineage>
        <taxon>Archaea</taxon>
        <taxon>Thermoproteota</taxon>
        <taxon>Thermoprotei</taxon>
        <taxon>Desulfurococcales</taxon>
        <taxon>Desulfurococcaceae</taxon>
        <taxon>Ignisphaera</taxon>
    </lineage>
</organism>
<dbReference type="GO" id="GO:0009055">
    <property type="term" value="F:electron transfer activity"/>
    <property type="evidence" value="ECO:0007669"/>
    <property type="project" value="UniProtKB-UniRule"/>
</dbReference>
<sequence length="76" mass="8109">MAKVVVDKESCIACGVCWALAPDIFELDPVSGKTRVRDPYKKNDDEKQSVGEVPDDLAEVAKNAAASCPTGSIKVE</sequence>
<proteinExistence type="predicted"/>
<evidence type="ECO:0000256" key="1">
    <source>
        <dbReference type="ARBA" id="ARBA00001966"/>
    </source>
</evidence>
<keyword evidence="3 7" id="KW-0479">Metal-binding</keyword>
<keyword evidence="5 7" id="KW-0408">Iron</keyword>
<comment type="cofactor">
    <cofactor evidence="1">
        <name>[4Fe-4S] cluster</name>
        <dbReference type="ChEBI" id="CHEBI:49883"/>
    </cofactor>
</comment>
<dbReference type="PROSITE" id="PS51379">
    <property type="entry name" value="4FE4S_FER_2"/>
    <property type="match status" value="1"/>
</dbReference>
<reference evidence="10" key="1">
    <citation type="journal article" date="2020" name="mSystems">
        <title>Genome- and Community-Level Interaction Insights into Carbon Utilization and Element Cycling Functions of Hydrothermarchaeota in Hydrothermal Sediment.</title>
        <authorList>
            <person name="Zhou Z."/>
            <person name="Liu Y."/>
            <person name="Xu W."/>
            <person name="Pan J."/>
            <person name="Luo Z.H."/>
            <person name="Li M."/>
        </authorList>
    </citation>
    <scope>NUCLEOTIDE SEQUENCE [LARGE SCALE GENOMIC DNA]</scope>
    <source>
        <strain evidence="10">SpSt-732</strain>
    </source>
</reference>
<dbReference type="PANTHER" id="PTHR36923:SF3">
    <property type="entry name" value="FERREDOXIN"/>
    <property type="match status" value="1"/>
</dbReference>
<name>A0A7C4BDC9_9CREN</name>
<dbReference type="Pfam" id="PF13459">
    <property type="entry name" value="Fer4_15"/>
    <property type="match status" value="1"/>
</dbReference>
<comment type="function">
    <text evidence="7">Ferredoxins are iron-sulfur proteins that transfer electrons in a wide variety of metabolic reactions.</text>
</comment>
<feature type="compositionally biased region" description="Basic and acidic residues" evidence="8">
    <location>
        <begin position="35"/>
        <end position="49"/>
    </location>
</feature>
<evidence type="ECO:0000259" key="9">
    <source>
        <dbReference type="PROSITE" id="PS51379"/>
    </source>
</evidence>
<feature type="domain" description="4Fe-4S ferredoxin-type" evidence="9">
    <location>
        <begin position="2"/>
        <end position="30"/>
    </location>
</feature>
<evidence type="ECO:0000256" key="4">
    <source>
        <dbReference type="ARBA" id="ARBA00022982"/>
    </source>
</evidence>
<dbReference type="SUPFAM" id="SSF54862">
    <property type="entry name" value="4Fe-4S ferredoxins"/>
    <property type="match status" value="1"/>
</dbReference>
<dbReference type="InterPro" id="IPR017896">
    <property type="entry name" value="4Fe4S_Fe-S-bd"/>
</dbReference>
<comment type="caution">
    <text evidence="10">The sequence shown here is derived from an EMBL/GenBank/DDBJ whole genome shotgun (WGS) entry which is preliminary data.</text>
</comment>
<dbReference type="AlphaFoldDB" id="A0A7C4BDC9"/>
<keyword evidence="6 7" id="KW-0411">Iron-sulfur</keyword>
<evidence type="ECO:0000256" key="5">
    <source>
        <dbReference type="ARBA" id="ARBA00023004"/>
    </source>
</evidence>
<evidence type="ECO:0000256" key="8">
    <source>
        <dbReference type="SAM" id="MobiDB-lite"/>
    </source>
</evidence>
<evidence type="ECO:0000313" key="10">
    <source>
        <dbReference type="EMBL" id="HGI87796.1"/>
    </source>
</evidence>
<feature type="region of interest" description="Disordered" evidence="8">
    <location>
        <begin position="33"/>
        <end position="52"/>
    </location>
</feature>
<dbReference type="Gene3D" id="3.30.70.20">
    <property type="match status" value="1"/>
</dbReference>
<accession>A0A7C4BDC9</accession>
<dbReference type="InterPro" id="IPR001080">
    <property type="entry name" value="3Fe4S_ferredoxin"/>
</dbReference>
<dbReference type="InterPro" id="IPR051269">
    <property type="entry name" value="Fe-S_cluster_ET"/>
</dbReference>
<dbReference type="GO" id="GO:0005506">
    <property type="term" value="F:iron ion binding"/>
    <property type="evidence" value="ECO:0007669"/>
    <property type="project" value="UniProtKB-UniRule"/>
</dbReference>
<dbReference type="EMBL" id="DTFF01000044">
    <property type="protein sequence ID" value="HGI87796.1"/>
    <property type="molecule type" value="Genomic_DNA"/>
</dbReference>
<evidence type="ECO:0000256" key="7">
    <source>
        <dbReference type="RuleBase" id="RU368020"/>
    </source>
</evidence>
<protein>
    <recommendedName>
        <fullName evidence="7">Ferredoxin</fullName>
    </recommendedName>
</protein>
<dbReference type="PRINTS" id="PR00352">
    <property type="entry name" value="3FE4SFRDOXIN"/>
</dbReference>
<evidence type="ECO:0000256" key="6">
    <source>
        <dbReference type="ARBA" id="ARBA00023014"/>
    </source>
</evidence>
<evidence type="ECO:0000256" key="3">
    <source>
        <dbReference type="ARBA" id="ARBA00022723"/>
    </source>
</evidence>
<evidence type="ECO:0000256" key="2">
    <source>
        <dbReference type="ARBA" id="ARBA00022448"/>
    </source>
</evidence>
<dbReference type="GO" id="GO:0051536">
    <property type="term" value="F:iron-sulfur cluster binding"/>
    <property type="evidence" value="ECO:0007669"/>
    <property type="project" value="UniProtKB-KW"/>
</dbReference>
<gene>
    <name evidence="10" type="ORF">ENV14_05335</name>
</gene>
<dbReference type="PANTHER" id="PTHR36923">
    <property type="entry name" value="FERREDOXIN"/>
    <property type="match status" value="1"/>
</dbReference>
<keyword evidence="4 7" id="KW-0249">Electron transport</keyword>
<keyword evidence="2 7" id="KW-0813">Transport</keyword>